<dbReference type="EMBL" id="KM657129">
    <property type="protein sequence ID" value="AJF39122.1"/>
    <property type="molecule type" value="Genomic_DNA"/>
</dbReference>
<dbReference type="Gene3D" id="2.120.10.10">
    <property type="match status" value="1"/>
</dbReference>
<dbReference type="PROSITE" id="PS51257">
    <property type="entry name" value="PROKAR_LIPOPROTEIN"/>
    <property type="match status" value="1"/>
</dbReference>
<evidence type="ECO:0000313" key="6">
    <source>
        <dbReference type="EMBL" id="AJF39122.1"/>
    </source>
</evidence>
<dbReference type="PANTHER" id="PTHR10628:SF30">
    <property type="entry name" value="EXO-ALPHA-SIALIDASE"/>
    <property type="match status" value="1"/>
</dbReference>
<dbReference type="InterPro" id="IPR036278">
    <property type="entry name" value="Sialidase_sf"/>
</dbReference>
<keyword evidence="4" id="KW-0677">Repeat</keyword>
<comment type="catalytic activity">
    <reaction evidence="1">
        <text>Hydrolysis of alpha-(2-&gt;3)-, alpha-(2-&gt;6)-, alpha-(2-&gt;8)- glycosidic linkages of terminal sialic acid residues in oligosaccharides, glycoproteins, glycolipids, colominic acid and synthetic substrates.</text>
        <dbReference type="EC" id="3.2.1.18"/>
    </reaction>
</comment>
<dbReference type="AlphaFoldDB" id="A0A0A8W8R5"/>
<organism evidence="6">
    <name type="scientific">Paraclostridium sordellii</name>
    <name type="common">Clostridium sordellii</name>
    <dbReference type="NCBI Taxonomy" id="1505"/>
    <lineage>
        <taxon>Bacteria</taxon>
        <taxon>Bacillati</taxon>
        <taxon>Bacillota</taxon>
        <taxon>Clostridia</taxon>
        <taxon>Peptostreptococcales</taxon>
        <taxon>Peptostreptococcaceae</taxon>
        <taxon>Paraclostridium</taxon>
    </lineage>
</organism>
<dbReference type="InterPro" id="IPR026856">
    <property type="entry name" value="Sialidase_fam"/>
</dbReference>
<evidence type="ECO:0000256" key="3">
    <source>
        <dbReference type="ARBA" id="ARBA00012733"/>
    </source>
</evidence>
<dbReference type="PATRIC" id="fig|1505.7.peg.1567"/>
<comment type="similarity">
    <text evidence="2">Belongs to the glycosyl hydrolase 33 family.</text>
</comment>
<dbReference type="InterPro" id="IPR008377">
    <property type="entry name" value="Sialidase_trypan"/>
</dbReference>
<proteinExistence type="inferred from homology"/>
<dbReference type="GO" id="GO:0006689">
    <property type="term" value="P:ganglioside catabolic process"/>
    <property type="evidence" value="ECO:0007669"/>
    <property type="project" value="TreeGrafter"/>
</dbReference>
<dbReference type="EC" id="3.2.1.18" evidence="3"/>
<evidence type="ECO:0000259" key="5">
    <source>
        <dbReference type="Pfam" id="PF13859"/>
    </source>
</evidence>
<dbReference type="GO" id="GO:0004308">
    <property type="term" value="F:exo-alpha-sialidase activity"/>
    <property type="evidence" value="ECO:0007669"/>
    <property type="project" value="UniProtKB-EC"/>
</dbReference>
<protein>
    <recommendedName>
        <fullName evidence="3">exo-alpha-sialidase</fullName>
        <ecNumber evidence="3">3.2.1.18</ecNumber>
    </recommendedName>
</protein>
<dbReference type="SUPFAM" id="SSF50939">
    <property type="entry name" value="Sialidases"/>
    <property type="match status" value="1"/>
</dbReference>
<name>A0A0A8W8R5_PARSO</name>
<dbReference type="InterPro" id="IPR011040">
    <property type="entry name" value="Sialidase"/>
</dbReference>
<dbReference type="GO" id="GO:0009313">
    <property type="term" value="P:oligosaccharide catabolic process"/>
    <property type="evidence" value="ECO:0007669"/>
    <property type="project" value="TreeGrafter"/>
</dbReference>
<dbReference type="RefSeq" id="WP_021129781.1">
    <property type="nucleotide sequence ID" value="NZ_LN681234.1"/>
</dbReference>
<feature type="domain" description="Sialidase" evidence="5">
    <location>
        <begin position="56"/>
        <end position="313"/>
    </location>
</feature>
<accession>A0A0A8W8R5</accession>
<evidence type="ECO:0000256" key="1">
    <source>
        <dbReference type="ARBA" id="ARBA00000427"/>
    </source>
</evidence>
<evidence type="ECO:0000256" key="2">
    <source>
        <dbReference type="ARBA" id="ARBA00009348"/>
    </source>
</evidence>
<dbReference type="GO" id="GO:0016020">
    <property type="term" value="C:membrane"/>
    <property type="evidence" value="ECO:0007669"/>
    <property type="project" value="TreeGrafter"/>
</dbReference>
<dbReference type="PRINTS" id="PR01803">
    <property type="entry name" value="TCSIALIDASE"/>
</dbReference>
<evidence type="ECO:0000256" key="4">
    <source>
        <dbReference type="ARBA" id="ARBA00022737"/>
    </source>
</evidence>
<dbReference type="Pfam" id="PF13859">
    <property type="entry name" value="BNR_3"/>
    <property type="match status" value="1"/>
</dbReference>
<sequence>MKKFIKILKVLSMAIVLSACNINGVFASNLNTTNEPQKTTIFNKNDNMWNAQYFRIPSLQTLADGTMLAFSDIRYNGAADHAYIDIGAAKSTDNGQTWEYKTVMENDRIDSTFSRVMDSTTVVTDTGRIILIAGSWNKNGNWASSTTSLRSDWSVQMVYSDDNGETWSDKVDLTTNKARIKNQPSNTIGWLGGVGSGIVMSDGTIVMPIQIALRENNANNYYSSVIYSKDNGETWTMGNKVPDPKTSENMVIELDGALIMSSRNDGKNYRASYISYDLGSTWEVYDPLHNKISTGNGSGCQGSFIKVTAKDGHRLGFISAPKNTKGGYVRDNITVYMVDFDDLSKGVRELCIPYPEDGNSSGGGYSCLSFNNGKLSILYEANGNIEYKDLTDYYLSLENNKKLK</sequence>
<dbReference type="CDD" id="cd15482">
    <property type="entry name" value="Sialidase_non-viral"/>
    <property type="match status" value="1"/>
</dbReference>
<dbReference type="PANTHER" id="PTHR10628">
    <property type="entry name" value="SIALIDASE"/>
    <property type="match status" value="1"/>
</dbReference>
<dbReference type="GO" id="GO:0005737">
    <property type="term" value="C:cytoplasm"/>
    <property type="evidence" value="ECO:0007669"/>
    <property type="project" value="TreeGrafter"/>
</dbReference>
<reference evidence="6" key="1">
    <citation type="journal article" date="2015" name="J. Clin. Microbiol.">
        <title>Foot Infection by Clostridium sordellii: Case Report and Review of 15 Cases in France.</title>
        <authorList>
            <person name="Bouvet P."/>
            <person name="Sautereau J."/>
            <person name="Le Coustumier A."/>
            <person name="Mory F."/>
            <person name="Bouchier C."/>
            <person name="Popoff M.R."/>
        </authorList>
    </citation>
    <scope>NUCLEOTIDE SEQUENCE</scope>
    <source>
        <strain evidence="6">VPI9048</strain>
    </source>
</reference>